<dbReference type="Proteomes" id="UP000186455">
    <property type="component" value="Unassembled WGS sequence"/>
</dbReference>
<gene>
    <name evidence="1" type="ORF">AB852_28250</name>
</gene>
<name>A0A1Q4V137_9ACTN</name>
<protein>
    <submittedName>
        <fullName evidence="1">Uncharacterized protein</fullName>
    </submittedName>
</protein>
<dbReference type="EMBL" id="LFBV01000009">
    <property type="protein sequence ID" value="OKH91459.1"/>
    <property type="molecule type" value="Genomic_DNA"/>
</dbReference>
<accession>A0A1Q4V137</accession>
<dbReference type="RefSeq" id="WP_073793141.1">
    <property type="nucleotide sequence ID" value="NZ_LFBV01000009.1"/>
</dbReference>
<organism evidence="1 2">
    <name type="scientific">Streptomyces uncialis</name>
    <dbReference type="NCBI Taxonomy" id="1048205"/>
    <lineage>
        <taxon>Bacteria</taxon>
        <taxon>Bacillati</taxon>
        <taxon>Actinomycetota</taxon>
        <taxon>Actinomycetes</taxon>
        <taxon>Kitasatosporales</taxon>
        <taxon>Streptomycetaceae</taxon>
        <taxon>Streptomyces</taxon>
    </lineage>
</organism>
<comment type="caution">
    <text evidence="1">The sequence shown here is derived from an EMBL/GenBank/DDBJ whole genome shotgun (WGS) entry which is preliminary data.</text>
</comment>
<dbReference type="STRING" id="1048205.AB852_28250"/>
<sequence length="79" mass="8003">MTPFEVIDLSASACLTLGAVAKAAADDALHLPPLPAVVRAAPAALVACAAHAATAAIDAATTQWHLLLLHHDQMKGSAR</sequence>
<reference evidence="1 2" key="1">
    <citation type="submission" date="2015-06" db="EMBL/GenBank/DDBJ databases">
        <title>Cloning and characterization of the uncialamcin biosynthetic gene cluster.</title>
        <authorList>
            <person name="Yan X."/>
            <person name="Huang T."/>
            <person name="Ge H."/>
            <person name="Shen B."/>
        </authorList>
    </citation>
    <scope>NUCLEOTIDE SEQUENCE [LARGE SCALE GENOMIC DNA]</scope>
    <source>
        <strain evidence="1 2">DCA2648</strain>
    </source>
</reference>
<proteinExistence type="predicted"/>
<evidence type="ECO:0000313" key="2">
    <source>
        <dbReference type="Proteomes" id="UP000186455"/>
    </source>
</evidence>
<evidence type="ECO:0000313" key="1">
    <source>
        <dbReference type="EMBL" id="OKH91459.1"/>
    </source>
</evidence>
<keyword evidence="2" id="KW-1185">Reference proteome</keyword>
<dbReference type="AlphaFoldDB" id="A0A1Q4V137"/>